<gene>
    <name evidence="1" type="ORF">CFX1CAM_0103</name>
</gene>
<sequence length="53" mass="6209">MFINHETSEINTGSVDTFSNQKLLWHNSFLKIQYENVLFTMQSTIQSDGLMRL</sequence>
<keyword evidence="2" id="KW-1185">Reference proteome</keyword>
<dbReference type="AlphaFoldDB" id="A0A1Y6K3J4"/>
<protein>
    <submittedName>
        <fullName evidence="1">Uncharacterized protein</fullName>
    </submittedName>
</protein>
<organism evidence="1 2">
    <name type="scientific">Candidatus Brevifilum fermentans</name>
    <dbReference type="NCBI Taxonomy" id="1986204"/>
    <lineage>
        <taxon>Bacteria</taxon>
        <taxon>Bacillati</taxon>
        <taxon>Chloroflexota</taxon>
        <taxon>Anaerolineae</taxon>
        <taxon>Anaerolineales</taxon>
        <taxon>Anaerolineaceae</taxon>
        <taxon>Candidatus Brevifilum</taxon>
    </lineage>
</organism>
<evidence type="ECO:0000313" key="1">
    <source>
        <dbReference type="EMBL" id="SMX53169.1"/>
    </source>
</evidence>
<name>A0A1Y6K3J4_9CHLR</name>
<accession>A0A1Y6K3J4</accession>
<dbReference type="Proteomes" id="UP000195514">
    <property type="component" value="Chromosome I"/>
</dbReference>
<evidence type="ECO:0000313" key="2">
    <source>
        <dbReference type="Proteomes" id="UP000195514"/>
    </source>
</evidence>
<dbReference type="KEGG" id="abat:CFX1CAM_0103"/>
<dbReference type="EMBL" id="LT859958">
    <property type="protein sequence ID" value="SMX53169.1"/>
    <property type="molecule type" value="Genomic_DNA"/>
</dbReference>
<reference evidence="2" key="1">
    <citation type="submission" date="2017-05" db="EMBL/GenBank/DDBJ databases">
        <authorList>
            <person name="Kirkegaard R."/>
            <person name="Mcilroy J S."/>
        </authorList>
    </citation>
    <scope>NUCLEOTIDE SEQUENCE [LARGE SCALE GENOMIC DNA]</scope>
</reference>
<proteinExistence type="predicted"/>